<evidence type="ECO:0000256" key="1">
    <source>
        <dbReference type="SAM" id="MobiDB-lite"/>
    </source>
</evidence>
<accession>A0AAN7USX2</accession>
<keyword evidence="3" id="KW-1185">Reference proteome</keyword>
<protein>
    <submittedName>
        <fullName evidence="2">Uncharacterized protein</fullName>
    </submittedName>
</protein>
<reference evidence="2 3" key="1">
    <citation type="submission" date="2023-10" db="EMBL/GenBank/DDBJ databases">
        <title>Draft genome sequence of Xylaria bambusicola isolate GMP-LS, the root and basal stem rot pathogen of sugarcane in Indonesia.</title>
        <authorList>
            <person name="Selvaraj P."/>
            <person name="Muralishankar V."/>
            <person name="Muruganantham S."/>
            <person name="Sp S."/>
            <person name="Haryani S."/>
            <person name="Lau K.J.X."/>
            <person name="Naqvi N.I."/>
        </authorList>
    </citation>
    <scope>NUCLEOTIDE SEQUENCE [LARGE SCALE GENOMIC DNA]</scope>
    <source>
        <strain evidence="2">GMP-LS</strain>
    </source>
</reference>
<dbReference type="AlphaFoldDB" id="A0AAN7USX2"/>
<proteinExistence type="predicted"/>
<feature type="region of interest" description="Disordered" evidence="1">
    <location>
        <begin position="1"/>
        <end position="36"/>
    </location>
</feature>
<gene>
    <name evidence="2" type="ORF">RRF57_006659</name>
</gene>
<organism evidence="2 3">
    <name type="scientific">Xylaria bambusicola</name>
    <dbReference type="NCBI Taxonomy" id="326684"/>
    <lineage>
        <taxon>Eukaryota</taxon>
        <taxon>Fungi</taxon>
        <taxon>Dikarya</taxon>
        <taxon>Ascomycota</taxon>
        <taxon>Pezizomycotina</taxon>
        <taxon>Sordariomycetes</taxon>
        <taxon>Xylariomycetidae</taxon>
        <taxon>Xylariales</taxon>
        <taxon>Xylariaceae</taxon>
        <taxon>Xylaria</taxon>
    </lineage>
</organism>
<comment type="caution">
    <text evidence="2">The sequence shown here is derived from an EMBL/GenBank/DDBJ whole genome shotgun (WGS) entry which is preliminary data.</text>
</comment>
<feature type="region of interest" description="Disordered" evidence="1">
    <location>
        <begin position="73"/>
        <end position="102"/>
    </location>
</feature>
<dbReference type="Proteomes" id="UP001305414">
    <property type="component" value="Unassembled WGS sequence"/>
</dbReference>
<dbReference type="EMBL" id="JAWHQM010000018">
    <property type="protein sequence ID" value="KAK5630944.1"/>
    <property type="molecule type" value="Genomic_DNA"/>
</dbReference>
<evidence type="ECO:0000313" key="3">
    <source>
        <dbReference type="Proteomes" id="UP001305414"/>
    </source>
</evidence>
<name>A0AAN7USX2_9PEZI</name>
<sequence length="102" mass="10718">MQKGTPVAPPTPRRKGFPEGNRGDTEKKNKKKKNQVSSAILAIGGNAGKAYLTLTIPTGFGTSIMAKAGSALKRHGNRSEARKVLPKSLPSHRVIDGRSGAA</sequence>
<evidence type="ECO:0000313" key="2">
    <source>
        <dbReference type="EMBL" id="KAK5630944.1"/>
    </source>
</evidence>